<dbReference type="PANTHER" id="PTHR33376">
    <property type="match status" value="1"/>
</dbReference>
<name>A0A316J3M7_9HYPH</name>
<evidence type="ECO:0000256" key="1">
    <source>
        <dbReference type="ARBA" id="ARBA00022729"/>
    </source>
</evidence>
<dbReference type="GO" id="GO:0055085">
    <property type="term" value="P:transmembrane transport"/>
    <property type="evidence" value="ECO:0007669"/>
    <property type="project" value="InterPro"/>
</dbReference>
<organism evidence="3 4">
    <name type="scientific">Falsochrobactrum shanghaiense</name>
    <dbReference type="NCBI Taxonomy" id="2201899"/>
    <lineage>
        <taxon>Bacteria</taxon>
        <taxon>Pseudomonadati</taxon>
        <taxon>Pseudomonadota</taxon>
        <taxon>Alphaproteobacteria</taxon>
        <taxon>Hyphomicrobiales</taxon>
        <taxon>Brucellaceae</taxon>
        <taxon>Falsochrobactrum</taxon>
    </lineage>
</organism>
<dbReference type="Proteomes" id="UP000245865">
    <property type="component" value="Unassembled WGS sequence"/>
</dbReference>
<accession>A0A316J3M7</accession>
<evidence type="ECO:0000313" key="3">
    <source>
        <dbReference type="EMBL" id="PWL16467.1"/>
    </source>
</evidence>
<sequence length="382" mass="41008">MTFWRRKTMKLKYIKSGLVGSALLLAASPALAEFVAATYNPPDSPTGIFMQDFADSVKAATDGEIVFNVFAGGSLLPADGSLSGISANVAQIGQVTANYVPSDLPLTFMLSDVSFTADDQLALGMAYVQTKLLHPKLVAEADRNNTVYATGYVIGIYNYICRGNVAKLEDLKGKKIRTATGGQVSFSSSIGAVPVQVPSTEIYTGLQRGSLDCTAGSPEFMTTFFKLTEVANSVYKLPLGGNANDGYYMNKDFWKGLTEEQRDEIISILPAATARNAINLLNDVEGAWAATAEAGIPVNEPEPEALARLSEYKANFAAKLAATTMERRGVEDPSDVIAYFIEAQDKWKGLLAGIDPKDEVALTALIKSEIFDKLDPATYGMN</sequence>
<dbReference type="InterPro" id="IPR038404">
    <property type="entry name" value="TRAP_DctP_sf"/>
</dbReference>
<feature type="signal peptide" evidence="2">
    <location>
        <begin position="1"/>
        <end position="32"/>
    </location>
</feature>
<evidence type="ECO:0000313" key="4">
    <source>
        <dbReference type="Proteomes" id="UP000245865"/>
    </source>
</evidence>
<dbReference type="NCBIfam" id="NF037995">
    <property type="entry name" value="TRAP_S1"/>
    <property type="match status" value="1"/>
</dbReference>
<gene>
    <name evidence="3" type="ORF">DKP76_16875</name>
</gene>
<reference evidence="3 4" key="1">
    <citation type="submission" date="2018-05" db="EMBL/GenBank/DDBJ databases">
        <title>Comparative genomic sequence analysis between strain HN4 and CCM 8460T (Falsochrobactrum ovis) will provide more evidence to prove that HN4 is a new species of Falsochrobactrum.</title>
        <authorList>
            <person name="Lyu W."/>
            <person name="Sun L."/>
            <person name="Yao L."/>
        </authorList>
    </citation>
    <scope>NUCLEOTIDE SEQUENCE [LARGE SCALE GENOMIC DNA]</scope>
    <source>
        <strain evidence="3 4">HN4</strain>
    </source>
</reference>
<keyword evidence="1 2" id="KW-0732">Signal</keyword>
<protein>
    <submittedName>
        <fullName evidence="3">C4-dicarboxylate ABC transporter substrate-binding protein</fullName>
    </submittedName>
</protein>
<dbReference type="EMBL" id="QGDB01000009">
    <property type="protein sequence ID" value="PWL16467.1"/>
    <property type="molecule type" value="Genomic_DNA"/>
</dbReference>
<proteinExistence type="predicted"/>
<comment type="caution">
    <text evidence="3">The sequence shown here is derived from an EMBL/GenBank/DDBJ whole genome shotgun (WGS) entry which is preliminary data.</text>
</comment>
<dbReference type="Pfam" id="PF03480">
    <property type="entry name" value="DctP"/>
    <property type="match status" value="1"/>
</dbReference>
<dbReference type="Gene3D" id="3.40.190.170">
    <property type="entry name" value="Bacterial extracellular solute-binding protein, family 7"/>
    <property type="match status" value="1"/>
</dbReference>
<dbReference type="CDD" id="cd13666">
    <property type="entry name" value="PBP2_TRAP_DctP_like_1"/>
    <property type="match status" value="1"/>
</dbReference>
<dbReference type="SUPFAM" id="SSF53850">
    <property type="entry name" value="Periplasmic binding protein-like II"/>
    <property type="match status" value="1"/>
</dbReference>
<dbReference type="AlphaFoldDB" id="A0A316J3M7"/>
<evidence type="ECO:0000256" key="2">
    <source>
        <dbReference type="SAM" id="SignalP"/>
    </source>
</evidence>
<feature type="chain" id="PRO_5016403693" evidence="2">
    <location>
        <begin position="33"/>
        <end position="382"/>
    </location>
</feature>
<dbReference type="PANTHER" id="PTHR33376:SF15">
    <property type="entry name" value="BLL6794 PROTEIN"/>
    <property type="match status" value="1"/>
</dbReference>
<keyword evidence="4" id="KW-1185">Reference proteome</keyword>
<dbReference type="InterPro" id="IPR018389">
    <property type="entry name" value="DctP_fam"/>
</dbReference>